<dbReference type="Pfam" id="PF14698">
    <property type="entry name" value="ASL_C2"/>
    <property type="match status" value="1"/>
</dbReference>
<dbReference type="InterPro" id="IPR008948">
    <property type="entry name" value="L-Aspartase-like"/>
</dbReference>
<dbReference type="InterPro" id="IPR020557">
    <property type="entry name" value="Fumarate_lyase_CS"/>
</dbReference>
<dbReference type="Gene3D" id="1.10.275.10">
    <property type="entry name" value="Fumarase/aspartase (N-terminal domain)"/>
    <property type="match status" value="1"/>
</dbReference>
<dbReference type="CDD" id="cd01359">
    <property type="entry name" value="Argininosuccinate_lyase"/>
    <property type="match status" value="1"/>
</dbReference>
<dbReference type="PANTHER" id="PTHR43814">
    <property type="entry name" value="ARGININOSUCCINATE LYASE"/>
    <property type="match status" value="1"/>
</dbReference>
<feature type="domain" description="Argininosuccinate lyase C-terminal" evidence="3">
    <location>
        <begin position="369"/>
        <end position="436"/>
    </location>
</feature>
<keyword evidence="5" id="KW-1185">Reference proteome</keyword>
<evidence type="ECO:0000259" key="3">
    <source>
        <dbReference type="Pfam" id="PF14698"/>
    </source>
</evidence>
<dbReference type="PRINTS" id="PR00145">
    <property type="entry name" value="ARGSUCLYASE"/>
</dbReference>
<dbReference type="InterPro" id="IPR029419">
    <property type="entry name" value="Arg_succ_lyase_C"/>
</dbReference>
<feature type="domain" description="Fumarate lyase N-terminal" evidence="2">
    <location>
        <begin position="13"/>
        <end position="306"/>
    </location>
</feature>
<protein>
    <recommendedName>
        <fullName evidence="6">Argininosuccinate lyase</fullName>
    </recommendedName>
</protein>
<dbReference type="HAMAP" id="MF_00006">
    <property type="entry name" value="Arg_succ_lyase"/>
    <property type="match status" value="1"/>
</dbReference>
<dbReference type="FunFam" id="1.20.200.10:FF:000015">
    <property type="entry name" value="argininosuccinate lyase isoform X2"/>
    <property type="match status" value="1"/>
</dbReference>
<reference evidence="4" key="3">
    <citation type="submission" date="2023-05" db="EMBL/GenBank/DDBJ databases">
        <authorList>
            <person name="Smith C.H."/>
        </authorList>
    </citation>
    <scope>NUCLEOTIDE SEQUENCE</scope>
    <source>
        <strain evidence="4">CHS0354</strain>
        <tissue evidence="4">Mantle</tissue>
    </source>
</reference>
<dbReference type="NCBIfam" id="TIGR00838">
    <property type="entry name" value="argH"/>
    <property type="match status" value="1"/>
</dbReference>
<dbReference type="PANTHER" id="PTHR43814:SF1">
    <property type="entry name" value="ARGININOSUCCINATE LYASE"/>
    <property type="match status" value="1"/>
</dbReference>
<dbReference type="PROSITE" id="PS00163">
    <property type="entry name" value="FUMARATE_LYASES"/>
    <property type="match status" value="1"/>
</dbReference>
<evidence type="ECO:0008006" key="6">
    <source>
        <dbReference type="Google" id="ProtNLM"/>
    </source>
</evidence>
<sequence>MSKKPKQNYAWSGRFTNKMNEQAFEFSKSIDIDKKLAVFDIEGSLAHLKSLLKAGIISKEEEKSLRNELENIKGKIRDNSFQFDEFEEDVHMAIESVLRKKFSFGGKIHTGRSRNDQVALDERLYLKDATQKIITEIQKLNRNLLKRAEEHKTTIMPGYTHLQRAQPVLLAHHLLAYINMFNRDIQRFEDAKDRINISPLGSAALAGTPFNLDRHEVAKILDFSGITLNSIDSVSDRDYVIEFISNCSITMMHLSRLAEEFVLWSSHEFSFIEISDEFASGSSIMPQKKNPDMAELVRGKVGRVYGNLINILTIMKALPLSYNRDMQEDKTPLFDSFDTLTACIRISSMMLANCVFNKEKLLEATKRGFCNATEIADYLAEKGIPFRKAHEICGKIVAYCVSKNVTLEELSMEKYQEFSEKFEKNIFSRLNPSSSIQLKKTKGSTSFKEVLNQINYWKRKFRKADEPPRKP</sequence>
<dbReference type="Gene3D" id="1.20.200.10">
    <property type="entry name" value="Fumarase/aspartase (Central domain)"/>
    <property type="match status" value="1"/>
</dbReference>
<dbReference type="Proteomes" id="UP001195483">
    <property type="component" value="Unassembled WGS sequence"/>
</dbReference>
<dbReference type="GO" id="GO:0042450">
    <property type="term" value="P:L-arginine biosynthetic process via ornithine"/>
    <property type="evidence" value="ECO:0007669"/>
    <property type="project" value="InterPro"/>
</dbReference>
<dbReference type="SUPFAM" id="SSF48557">
    <property type="entry name" value="L-aspartase-like"/>
    <property type="match status" value="1"/>
</dbReference>
<dbReference type="EMBL" id="JAEAOA010001427">
    <property type="protein sequence ID" value="KAK3582418.1"/>
    <property type="molecule type" value="Genomic_DNA"/>
</dbReference>
<dbReference type="GO" id="GO:0004056">
    <property type="term" value="F:argininosuccinate lyase activity"/>
    <property type="evidence" value="ECO:0007669"/>
    <property type="project" value="InterPro"/>
</dbReference>
<evidence type="ECO:0000256" key="1">
    <source>
        <dbReference type="ARBA" id="ARBA00010755"/>
    </source>
</evidence>
<proteinExistence type="inferred from homology"/>
<dbReference type="FunFam" id="1.10.40.30:FF:000001">
    <property type="entry name" value="Argininosuccinate lyase"/>
    <property type="match status" value="1"/>
</dbReference>
<dbReference type="InterPro" id="IPR009049">
    <property type="entry name" value="Argininosuccinate_lyase"/>
</dbReference>
<reference evidence="4" key="1">
    <citation type="journal article" date="2021" name="Genome Biol. Evol.">
        <title>A High-Quality Reference Genome for a Parasitic Bivalve with Doubly Uniparental Inheritance (Bivalvia: Unionida).</title>
        <authorList>
            <person name="Smith C.H."/>
        </authorList>
    </citation>
    <scope>NUCLEOTIDE SEQUENCE</scope>
    <source>
        <strain evidence="4">CHS0354</strain>
    </source>
</reference>
<dbReference type="InterPro" id="IPR022761">
    <property type="entry name" value="Fumarate_lyase_N"/>
</dbReference>
<evidence type="ECO:0000259" key="2">
    <source>
        <dbReference type="Pfam" id="PF00206"/>
    </source>
</evidence>
<dbReference type="Pfam" id="PF00206">
    <property type="entry name" value="Lyase_1"/>
    <property type="match status" value="1"/>
</dbReference>
<evidence type="ECO:0000313" key="5">
    <source>
        <dbReference type="Proteomes" id="UP001195483"/>
    </source>
</evidence>
<name>A0AAE0VL89_9BIVA</name>
<accession>A0AAE0VL89</accession>
<dbReference type="InterPro" id="IPR000362">
    <property type="entry name" value="Fumarate_lyase_fam"/>
</dbReference>
<comment type="similarity">
    <text evidence="1">Belongs to the lyase 1 family. Argininosuccinate lyase subfamily.</text>
</comment>
<reference evidence="4" key="2">
    <citation type="journal article" date="2021" name="Genome Biol. Evol.">
        <title>Developing a high-quality reference genome for a parasitic bivalve with doubly uniparental inheritance (Bivalvia: Unionida).</title>
        <authorList>
            <person name="Smith C.H."/>
        </authorList>
    </citation>
    <scope>NUCLEOTIDE SEQUENCE</scope>
    <source>
        <strain evidence="4">CHS0354</strain>
        <tissue evidence="4">Mantle</tissue>
    </source>
</reference>
<gene>
    <name evidence="4" type="ORF">CHS0354_023964</name>
</gene>
<dbReference type="Gene3D" id="1.10.40.30">
    <property type="entry name" value="Fumarase/aspartase (C-terminal domain)"/>
    <property type="match status" value="1"/>
</dbReference>
<dbReference type="GO" id="GO:0005829">
    <property type="term" value="C:cytosol"/>
    <property type="evidence" value="ECO:0007669"/>
    <property type="project" value="TreeGrafter"/>
</dbReference>
<comment type="caution">
    <text evidence="4">The sequence shown here is derived from an EMBL/GenBank/DDBJ whole genome shotgun (WGS) entry which is preliminary data.</text>
</comment>
<dbReference type="AlphaFoldDB" id="A0AAE0VL89"/>
<evidence type="ECO:0000313" key="4">
    <source>
        <dbReference type="EMBL" id="KAK3582418.1"/>
    </source>
</evidence>
<dbReference type="InterPro" id="IPR024083">
    <property type="entry name" value="Fumarase/histidase_N"/>
</dbReference>
<organism evidence="4 5">
    <name type="scientific">Potamilus streckersoni</name>
    <dbReference type="NCBI Taxonomy" id="2493646"/>
    <lineage>
        <taxon>Eukaryota</taxon>
        <taxon>Metazoa</taxon>
        <taxon>Spiralia</taxon>
        <taxon>Lophotrochozoa</taxon>
        <taxon>Mollusca</taxon>
        <taxon>Bivalvia</taxon>
        <taxon>Autobranchia</taxon>
        <taxon>Heteroconchia</taxon>
        <taxon>Palaeoheterodonta</taxon>
        <taxon>Unionida</taxon>
        <taxon>Unionoidea</taxon>
        <taxon>Unionidae</taxon>
        <taxon>Ambleminae</taxon>
        <taxon>Lampsilini</taxon>
        <taxon>Potamilus</taxon>
    </lineage>
</organism>
<dbReference type="PRINTS" id="PR00149">
    <property type="entry name" value="FUMRATELYASE"/>
</dbReference>